<dbReference type="EMBL" id="CP139779">
    <property type="protein sequence ID" value="WQB68813.1"/>
    <property type="molecule type" value="Genomic_DNA"/>
</dbReference>
<feature type="domain" description="DUF8010" evidence="1">
    <location>
        <begin position="1"/>
        <end position="104"/>
    </location>
</feature>
<dbReference type="Pfam" id="PF26035">
    <property type="entry name" value="DUF8010"/>
    <property type="match status" value="1"/>
</dbReference>
<evidence type="ECO:0008006" key="5">
    <source>
        <dbReference type="Google" id="ProtNLM"/>
    </source>
</evidence>
<protein>
    <recommendedName>
        <fullName evidence="5">Urease accessory protein</fullName>
    </recommendedName>
</protein>
<reference evidence="3 4" key="1">
    <citation type="submission" date="2023-06" db="EMBL/GenBank/DDBJ databases">
        <title>Rock-solubilizing bacteria, Microbacterium invictum, promotes re-establishment of vegetation in rocky wasteland by accelerating rock bio-weathering and reshaping soil bacterial community.</title>
        <authorList>
            <person name="Liu C."/>
        </authorList>
    </citation>
    <scope>NUCLEOTIDE SEQUENCE [LARGE SCALE GENOMIC DNA]</scope>
    <source>
        <strain evidence="3 4">X-18</strain>
    </source>
</reference>
<evidence type="ECO:0000259" key="2">
    <source>
        <dbReference type="Pfam" id="PF26572"/>
    </source>
</evidence>
<gene>
    <name evidence="3" type="ORF">T9R20_08750</name>
</gene>
<evidence type="ECO:0000259" key="1">
    <source>
        <dbReference type="Pfam" id="PF26035"/>
    </source>
</evidence>
<dbReference type="Proteomes" id="UP001324533">
    <property type="component" value="Chromosome"/>
</dbReference>
<dbReference type="Pfam" id="PF26572">
    <property type="entry name" value="DUF8185"/>
    <property type="match status" value="1"/>
</dbReference>
<name>A0ABZ0V5I2_9MICO</name>
<dbReference type="InterPro" id="IPR058323">
    <property type="entry name" value="DUF8010"/>
</dbReference>
<feature type="domain" description="DUF8185" evidence="2">
    <location>
        <begin position="107"/>
        <end position="208"/>
    </location>
</feature>
<dbReference type="InterPro" id="IPR058498">
    <property type="entry name" value="DUF8185"/>
</dbReference>
<evidence type="ECO:0000313" key="4">
    <source>
        <dbReference type="Proteomes" id="UP001324533"/>
    </source>
</evidence>
<evidence type="ECO:0000313" key="3">
    <source>
        <dbReference type="EMBL" id="WQB68813.1"/>
    </source>
</evidence>
<keyword evidence="4" id="KW-1185">Reference proteome</keyword>
<dbReference type="RefSeq" id="WP_322408913.1">
    <property type="nucleotide sequence ID" value="NZ_CP139779.1"/>
</dbReference>
<proteinExistence type="predicted"/>
<accession>A0ABZ0V5I2</accession>
<organism evidence="3 4">
    <name type="scientific">Microbacterium invictum</name>
    <dbReference type="NCBI Taxonomy" id="515415"/>
    <lineage>
        <taxon>Bacteria</taxon>
        <taxon>Bacillati</taxon>
        <taxon>Actinomycetota</taxon>
        <taxon>Actinomycetes</taxon>
        <taxon>Micrococcales</taxon>
        <taxon>Microbacteriaceae</taxon>
        <taxon>Microbacterium</taxon>
    </lineage>
</organism>
<sequence>MSERLLLADGHAVTDALTFAGRAARLGDGAVRLRAATGTLTMWAAVLAPRGLFDSTPTILGMRAIRADPELECDFVVDATTLAADETAAALTLPATALAPAWAGISPPQGGWVPGGRLAASDLASRAQWGMAAVANKLPADAGEDVVRVIRADVWGAQAEELADLPLGVAFAAFGLGFIGGEETVRIFTAPSWTRLSLQRGHVLVRRPPREGLTPVRPTGRADG</sequence>